<evidence type="ECO:0000313" key="7">
    <source>
        <dbReference type="Proteomes" id="UP001283361"/>
    </source>
</evidence>
<evidence type="ECO:0000256" key="1">
    <source>
        <dbReference type="ARBA" id="ARBA00008535"/>
    </source>
</evidence>
<accession>A0AAE0Z5R4</accession>
<sequence>MNPRLIYQSSDLVIPNQFSFSRNKRRHPQTVEAADQEDGERITRNSAVPSRSDAHLFLHGHIFNQLQSCRQNTMASESSSQLDLLRIGKAGSGKSRTGNTIVGKEASRVSFNSEHGTSTVDLDEGLHNGTLIKTKASERSSQLDLLLIGKAGSGKSRTGNTIVGKEAFRVSFNSEHGTSTVDLDEGKHNGTLIKVVDVPGMLDTRRSQEEGMDFFKLIIKDAMLLNPEGFDGFLFVLRYGSRFTDEDVSIVKFLKEMFGPDSLKDMCILILTGGDNFEADHKDEGVTFEQWCLRERGNFRKLIEECGERILLFDNKTKVETKKTDQIDKLLSLVENLKKRNKNKKYTDMNFEKAKALKSEDFNKQEKLLKKVDLLLEKLQKVEGKYNQYKLLQLSSDCAQVLLTIQEIKQKLEELKTSVDKGYLLYSLNSDKINRKEERAMEEKRDAIEEIDTKIRELDCICPKYRNGLNNFILPCVVSFFAGVLATLIMKRELSLLTTVLRHIGLAWSMFHI</sequence>
<dbReference type="GO" id="GO:0005525">
    <property type="term" value="F:GTP binding"/>
    <property type="evidence" value="ECO:0007669"/>
    <property type="project" value="UniProtKB-KW"/>
</dbReference>
<dbReference type="Proteomes" id="UP001283361">
    <property type="component" value="Unassembled WGS sequence"/>
</dbReference>
<dbReference type="PROSITE" id="PS51720">
    <property type="entry name" value="G_AIG1"/>
    <property type="match status" value="1"/>
</dbReference>
<comment type="caution">
    <text evidence="6">The sequence shown here is derived from an EMBL/GenBank/DDBJ whole genome shotgun (WGS) entry which is preliminary data.</text>
</comment>
<evidence type="ECO:0000256" key="2">
    <source>
        <dbReference type="ARBA" id="ARBA00022741"/>
    </source>
</evidence>
<dbReference type="SUPFAM" id="SSF52540">
    <property type="entry name" value="P-loop containing nucleoside triphosphate hydrolases"/>
    <property type="match status" value="1"/>
</dbReference>
<keyword evidence="4" id="KW-0175">Coiled coil</keyword>
<evidence type="ECO:0000256" key="3">
    <source>
        <dbReference type="ARBA" id="ARBA00023134"/>
    </source>
</evidence>
<dbReference type="Gene3D" id="3.40.50.300">
    <property type="entry name" value="P-loop containing nucleotide triphosphate hydrolases"/>
    <property type="match status" value="2"/>
</dbReference>
<name>A0AAE0Z5R4_9GAST</name>
<dbReference type="FunFam" id="3.40.50.300:FF:000840">
    <property type="entry name" value="Immune-associated nucleotide-binding protein 9"/>
    <property type="match status" value="1"/>
</dbReference>
<dbReference type="PANTHER" id="PTHR10903">
    <property type="entry name" value="GTPASE, IMAP FAMILY MEMBER-RELATED"/>
    <property type="match status" value="1"/>
</dbReference>
<keyword evidence="7" id="KW-1185">Reference proteome</keyword>
<keyword evidence="3" id="KW-0342">GTP-binding</keyword>
<evidence type="ECO:0000259" key="5">
    <source>
        <dbReference type="PROSITE" id="PS51720"/>
    </source>
</evidence>
<evidence type="ECO:0000256" key="4">
    <source>
        <dbReference type="SAM" id="Coils"/>
    </source>
</evidence>
<dbReference type="EMBL" id="JAWDGP010004646">
    <property type="protein sequence ID" value="KAK3762771.1"/>
    <property type="molecule type" value="Genomic_DNA"/>
</dbReference>
<dbReference type="AlphaFoldDB" id="A0AAE0Z5R4"/>
<dbReference type="InterPro" id="IPR027417">
    <property type="entry name" value="P-loop_NTPase"/>
</dbReference>
<comment type="similarity">
    <text evidence="1">Belongs to the TRAFAC class TrmE-Era-EngA-EngB-Septin-like GTPase superfamily. AIG1/Toc34/Toc159-like paraseptin GTPase family. IAN subfamily.</text>
</comment>
<dbReference type="InterPro" id="IPR006703">
    <property type="entry name" value="G_AIG1"/>
</dbReference>
<evidence type="ECO:0000313" key="6">
    <source>
        <dbReference type="EMBL" id="KAK3762771.1"/>
    </source>
</evidence>
<feature type="domain" description="AIG1-type G" evidence="5">
    <location>
        <begin position="140"/>
        <end position="355"/>
    </location>
</feature>
<organism evidence="6 7">
    <name type="scientific">Elysia crispata</name>
    <name type="common">lettuce slug</name>
    <dbReference type="NCBI Taxonomy" id="231223"/>
    <lineage>
        <taxon>Eukaryota</taxon>
        <taxon>Metazoa</taxon>
        <taxon>Spiralia</taxon>
        <taxon>Lophotrochozoa</taxon>
        <taxon>Mollusca</taxon>
        <taxon>Gastropoda</taxon>
        <taxon>Heterobranchia</taxon>
        <taxon>Euthyneura</taxon>
        <taxon>Panpulmonata</taxon>
        <taxon>Sacoglossa</taxon>
        <taxon>Placobranchoidea</taxon>
        <taxon>Plakobranchidae</taxon>
        <taxon>Elysia</taxon>
    </lineage>
</organism>
<protein>
    <recommendedName>
        <fullName evidence="5">AIG1-type G domain-containing protein</fullName>
    </recommendedName>
</protein>
<gene>
    <name evidence="6" type="ORF">RRG08_020904</name>
</gene>
<proteinExistence type="inferred from homology"/>
<reference evidence="6" key="1">
    <citation type="journal article" date="2023" name="G3 (Bethesda)">
        <title>A reference genome for the long-term kleptoplast-retaining sea slug Elysia crispata morphotype clarki.</title>
        <authorList>
            <person name="Eastman K.E."/>
            <person name="Pendleton A.L."/>
            <person name="Shaikh M.A."/>
            <person name="Suttiyut T."/>
            <person name="Ogas R."/>
            <person name="Tomko P."/>
            <person name="Gavelis G."/>
            <person name="Widhalm J.R."/>
            <person name="Wisecaver J.H."/>
        </authorList>
    </citation>
    <scope>NUCLEOTIDE SEQUENCE</scope>
    <source>
        <strain evidence="6">ECLA1</strain>
    </source>
</reference>
<feature type="coiled-coil region" evidence="4">
    <location>
        <begin position="365"/>
        <end position="457"/>
    </location>
</feature>
<dbReference type="Pfam" id="PF04548">
    <property type="entry name" value="AIG1"/>
    <property type="match status" value="1"/>
</dbReference>
<keyword evidence="2" id="KW-0547">Nucleotide-binding</keyword>
<dbReference type="PANTHER" id="PTHR10903:SF184">
    <property type="entry name" value="GTP-BINDING PROTEIN A"/>
    <property type="match status" value="1"/>
</dbReference>
<dbReference type="InterPro" id="IPR045058">
    <property type="entry name" value="GIMA/IAN/Toc"/>
</dbReference>